<comment type="cofactor">
    <cofactor evidence="13">
        <name>[2Fe-2S] cluster</name>
        <dbReference type="ChEBI" id="CHEBI:190135"/>
    </cofactor>
    <text evidence="13">Binds 1 [2Fe-2S] cluster. The cluster is coordinated with 3 cysteines and 1 arginine.</text>
</comment>
<dbReference type="HAMAP" id="MF_01694">
    <property type="entry name" value="BioB"/>
    <property type="match status" value="1"/>
</dbReference>
<dbReference type="SUPFAM" id="SSF102114">
    <property type="entry name" value="Radical SAM enzymes"/>
    <property type="match status" value="1"/>
</dbReference>
<feature type="binding site" evidence="13">
    <location>
        <position position="190"/>
    </location>
    <ligand>
        <name>[2Fe-2S] cluster</name>
        <dbReference type="ChEBI" id="CHEBI:190135"/>
    </ligand>
</feature>
<keyword evidence="6 13" id="KW-0949">S-adenosyl-L-methionine</keyword>
<comment type="catalytic activity">
    <reaction evidence="12 13">
        <text>(4R,5S)-dethiobiotin + (sulfur carrier)-SH + 2 reduced [2Fe-2S]-[ferredoxin] + 2 S-adenosyl-L-methionine = (sulfur carrier)-H + biotin + 2 5'-deoxyadenosine + 2 L-methionine + 2 oxidized [2Fe-2S]-[ferredoxin]</text>
        <dbReference type="Rhea" id="RHEA:22060"/>
        <dbReference type="Rhea" id="RHEA-COMP:10000"/>
        <dbReference type="Rhea" id="RHEA-COMP:10001"/>
        <dbReference type="Rhea" id="RHEA-COMP:14737"/>
        <dbReference type="Rhea" id="RHEA-COMP:14739"/>
        <dbReference type="ChEBI" id="CHEBI:17319"/>
        <dbReference type="ChEBI" id="CHEBI:29917"/>
        <dbReference type="ChEBI" id="CHEBI:33737"/>
        <dbReference type="ChEBI" id="CHEBI:33738"/>
        <dbReference type="ChEBI" id="CHEBI:57586"/>
        <dbReference type="ChEBI" id="CHEBI:57844"/>
        <dbReference type="ChEBI" id="CHEBI:59789"/>
        <dbReference type="ChEBI" id="CHEBI:64428"/>
        <dbReference type="ChEBI" id="CHEBI:149473"/>
        <dbReference type="EC" id="2.8.1.6"/>
    </reaction>
</comment>
<keyword evidence="11 13" id="KW-0411">Iron-sulfur</keyword>
<dbReference type="Pfam" id="PF04055">
    <property type="entry name" value="Radical_SAM"/>
    <property type="match status" value="1"/>
</dbReference>
<dbReference type="PIRSF" id="PIRSF001619">
    <property type="entry name" value="Biotin_synth"/>
    <property type="match status" value="1"/>
</dbReference>
<dbReference type="Proteomes" id="UP001501169">
    <property type="component" value="Unassembled WGS sequence"/>
</dbReference>
<evidence type="ECO:0000256" key="2">
    <source>
        <dbReference type="ARBA" id="ARBA00010765"/>
    </source>
</evidence>
<reference evidence="16" key="1">
    <citation type="journal article" date="2019" name="Int. J. Syst. Evol. Microbiol.">
        <title>The Global Catalogue of Microorganisms (GCM) 10K type strain sequencing project: providing services to taxonomists for standard genome sequencing and annotation.</title>
        <authorList>
            <consortium name="The Broad Institute Genomics Platform"/>
            <consortium name="The Broad Institute Genome Sequencing Center for Infectious Disease"/>
            <person name="Wu L."/>
            <person name="Ma J."/>
        </authorList>
    </citation>
    <scope>NUCLEOTIDE SEQUENCE [LARGE SCALE GENOMIC DNA]</scope>
    <source>
        <strain evidence="16">JCM 14331</strain>
    </source>
</reference>
<dbReference type="InterPro" id="IPR007197">
    <property type="entry name" value="rSAM"/>
</dbReference>
<dbReference type="PROSITE" id="PS51918">
    <property type="entry name" value="RADICAL_SAM"/>
    <property type="match status" value="1"/>
</dbReference>
<feature type="binding site" evidence="13">
    <location>
        <position position="59"/>
    </location>
    <ligand>
        <name>[4Fe-4S] cluster</name>
        <dbReference type="ChEBI" id="CHEBI:49883"/>
        <note>4Fe-4S-S-AdoMet</note>
    </ligand>
</feature>
<evidence type="ECO:0000256" key="4">
    <source>
        <dbReference type="ARBA" id="ARBA00022485"/>
    </source>
</evidence>
<dbReference type="Gene3D" id="3.20.20.70">
    <property type="entry name" value="Aldolase class I"/>
    <property type="match status" value="1"/>
</dbReference>
<dbReference type="Pfam" id="PF06968">
    <property type="entry name" value="BATS"/>
    <property type="match status" value="1"/>
</dbReference>
<dbReference type="InterPro" id="IPR058240">
    <property type="entry name" value="rSAM_sf"/>
</dbReference>
<dbReference type="InterPro" id="IPR013785">
    <property type="entry name" value="Aldolase_TIM"/>
</dbReference>
<dbReference type="SFLD" id="SFLDG01278">
    <property type="entry name" value="biotin_synthase_like"/>
    <property type="match status" value="1"/>
</dbReference>
<keyword evidence="7 13" id="KW-0001">2Fe-2S</keyword>
<evidence type="ECO:0000256" key="1">
    <source>
        <dbReference type="ARBA" id="ARBA00004942"/>
    </source>
</evidence>
<feature type="domain" description="Radical SAM core" evidence="14">
    <location>
        <begin position="40"/>
        <end position="267"/>
    </location>
</feature>
<evidence type="ECO:0000313" key="16">
    <source>
        <dbReference type="Proteomes" id="UP001501169"/>
    </source>
</evidence>
<dbReference type="PANTHER" id="PTHR22976:SF2">
    <property type="entry name" value="BIOTIN SYNTHASE, MITOCHONDRIAL"/>
    <property type="match status" value="1"/>
</dbReference>
<keyword evidence="8 13" id="KW-0479">Metal-binding</keyword>
<dbReference type="InterPro" id="IPR006638">
    <property type="entry name" value="Elp3/MiaA/NifB-like_rSAM"/>
</dbReference>
<keyword evidence="4 13" id="KW-0004">4Fe-4S</keyword>
<evidence type="ECO:0000256" key="12">
    <source>
        <dbReference type="ARBA" id="ARBA00051157"/>
    </source>
</evidence>
<evidence type="ECO:0000256" key="11">
    <source>
        <dbReference type="ARBA" id="ARBA00023014"/>
    </source>
</evidence>
<feature type="binding site" evidence="13">
    <location>
        <position position="99"/>
    </location>
    <ligand>
        <name>[2Fe-2S] cluster</name>
        <dbReference type="ChEBI" id="CHEBI:190135"/>
    </ligand>
</feature>
<dbReference type="SFLD" id="SFLDG01060">
    <property type="entry name" value="BATS_domain_containing"/>
    <property type="match status" value="1"/>
</dbReference>
<evidence type="ECO:0000256" key="10">
    <source>
        <dbReference type="ARBA" id="ARBA00023004"/>
    </source>
</evidence>
<dbReference type="InterPro" id="IPR002684">
    <property type="entry name" value="Biotin_synth/BioAB"/>
</dbReference>
<dbReference type="PANTHER" id="PTHR22976">
    <property type="entry name" value="BIOTIN SYNTHASE"/>
    <property type="match status" value="1"/>
</dbReference>
<comment type="similarity">
    <text evidence="2 13">Belongs to the radical SAM superfamily. Biotin synthase family.</text>
</comment>
<dbReference type="EMBL" id="BAAAEO010000001">
    <property type="protein sequence ID" value="GAA0541549.1"/>
    <property type="molecule type" value="Genomic_DNA"/>
</dbReference>
<feature type="binding site" evidence="13">
    <location>
        <position position="130"/>
    </location>
    <ligand>
        <name>[2Fe-2S] cluster</name>
        <dbReference type="ChEBI" id="CHEBI:190135"/>
    </ligand>
</feature>
<evidence type="ECO:0000256" key="9">
    <source>
        <dbReference type="ARBA" id="ARBA00022756"/>
    </source>
</evidence>
<feature type="binding site" evidence="13">
    <location>
        <position position="55"/>
    </location>
    <ligand>
        <name>[4Fe-4S] cluster</name>
        <dbReference type="ChEBI" id="CHEBI:49883"/>
        <note>4Fe-4S-S-AdoMet</note>
    </ligand>
</feature>
<organism evidence="15 16">
    <name type="scientific">Rheinheimera aquimaris</name>
    <dbReference type="NCBI Taxonomy" id="412437"/>
    <lineage>
        <taxon>Bacteria</taxon>
        <taxon>Pseudomonadati</taxon>
        <taxon>Pseudomonadota</taxon>
        <taxon>Gammaproteobacteria</taxon>
        <taxon>Chromatiales</taxon>
        <taxon>Chromatiaceae</taxon>
        <taxon>Rheinheimera</taxon>
    </lineage>
</organism>
<dbReference type="SFLD" id="SFLDF00272">
    <property type="entry name" value="biotin_synthase"/>
    <property type="match status" value="1"/>
</dbReference>
<evidence type="ECO:0000256" key="8">
    <source>
        <dbReference type="ARBA" id="ARBA00022723"/>
    </source>
</evidence>
<sequence length="346" mass="38316">MHSVVRHNWTLAEVNALYALPFNDLLFQAQTVHRAHFTPNEVQVSTLLSIKTGACAEDCKYCPQSGHYNTGLERERLLEVEKVLTQAKAAKDKGATRFCMGAAWTNPKQRDMPYIIEMVQGVKNMGLETCMTLGMLTGEQAKTLADAGLDYYNHNLDTSPEFYGEIITTRTYQDRLDTLSHVRDAGMKVCCGGILGMGESANDRSALLMQLANLPEHPESVPINMLVKVAGTPLENVDDLDAFEFIRTIAVARIMLPQSHVRLSAGRSRMNEQMQALCFFAGANSIFYGDKLLTTDNPEADADMLLFAKLGIKPEQRHDVSDEAHELALADAIKEQANPPLFHAAQ</sequence>
<evidence type="ECO:0000256" key="6">
    <source>
        <dbReference type="ARBA" id="ARBA00022691"/>
    </source>
</evidence>
<dbReference type="SMART" id="SM00729">
    <property type="entry name" value="Elp3"/>
    <property type="match status" value="1"/>
</dbReference>
<comment type="caution">
    <text evidence="15">The sequence shown here is derived from an EMBL/GenBank/DDBJ whole genome shotgun (WGS) entry which is preliminary data.</text>
</comment>
<keyword evidence="5 13" id="KW-0808">Transferase</keyword>
<keyword evidence="16" id="KW-1185">Reference proteome</keyword>
<keyword evidence="10 13" id="KW-0408">Iron</keyword>
<proteinExistence type="inferred from homology"/>
<evidence type="ECO:0000256" key="13">
    <source>
        <dbReference type="HAMAP-Rule" id="MF_01694"/>
    </source>
</evidence>
<comment type="pathway">
    <text evidence="1 13">Cofactor biosynthesis; biotin biosynthesis; biotin from 7,8-diaminononanoate: step 2/2.</text>
</comment>
<comment type="function">
    <text evidence="13">Catalyzes the conversion of dethiobiotin (DTB) to biotin by the insertion of a sulfur atom into dethiobiotin via a radical-based mechanism.</text>
</comment>
<gene>
    <name evidence="13 15" type="primary">bioB</name>
    <name evidence="15" type="ORF">GCM10009098_06460</name>
</gene>
<feature type="binding site" evidence="13">
    <location>
        <position position="262"/>
    </location>
    <ligand>
        <name>[2Fe-2S] cluster</name>
        <dbReference type="ChEBI" id="CHEBI:190135"/>
    </ligand>
</feature>
<dbReference type="NCBIfam" id="TIGR00433">
    <property type="entry name" value="bioB"/>
    <property type="match status" value="1"/>
</dbReference>
<accession>A0ABP3NCV7</accession>
<evidence type="ECO:0000259" key="14">
    <source>
        <dbReference type="PROSITE" id="PS51918"/>
    </source>
</evidence>
<evidence type="ECO:0000256" key="7">
    <source>
        <dbReference type="ARBA" id="ARBA00022714"/>
    </source>
</evidence>
<dbReference type="EC" id="2.8.1.6" evidence="3 13"/>
<comment type="cofactor">
    <cofactor evidence="13">
        <name>[4Fe-4S] cluster</name>
        <dbReference type="ChEBI" id="CHEBI:49883"/>
    </cofactor>
    <text evidence="13">Binds 1 [4Fe-4S] cluster. The cluster is coordinated with 3 cysteines and an exchangeable S-adenosyl-L-methionine.</text>
</comment>
<comment type="subunit">
    <text evidence="13">Homodimer.</text>
</comment>
<evidence type="ECO:0000256" key="5">
    <source>
        <dbReference type="ARBA" id="ARBA00022679"/>
    </source>
</evidence>
<name>A0ABP3NCV7_9GAMM</name>
<evidence type="ECO:0000313" key="15">
    <source>
        <dbReference type="EMBL" id="GAA0541549.1"/>
    </source>
</evidence>
<keyword evidence="9 13" id="KW-0093">Biotin biosynthesis</keyword>
<dbReference type="CDD" id="cd01335">
    <property type="entry name" value="Radical_SAM"/>
    <property type="match status" value="1"/>
</dbReference>
<dbReference type="SMART" id="SM00876">
    <property type="entry name" value="BATS"/>
    <property type="match status" value="1"/>
</dbReference>
<feature type="binding site" evidence="13">
    <location>
        <position position="62"/>
    </location>
    <ligand>
        <name>[4Fe-4S] cluster</name>
        <dbReference type="ChEBI" id="CHEBI:49883"/>
        <note>4Fe-4S-S-AdoMet</note>
    </ligand>
</feature>
<dbReference type="InterPro" id="IPR024177">
    <property type="entry name" value="Biotin_synthase"/>
</dbReference>
<dbReference type="InterPro" id="IPR010722">
    <property type="entry name" value="BATS_dom"/>
</dbReference>
<protein>
    <recommendedName>
        <fullName evidence="3 13">Biotin synthase</fullName>
        <ecNumber evidence="3 13">2.8.1.6</ecNumber>
    </recommendedName>
</protein>
<dbReference type="RefSeq" id="WP_134054620.1">
    <property type="nucleotide sequence ID" value="NZ_BAAAEO010000001.1"/>
</dbReference>
<dbReference type="SFLD" id="SFLDS00029">
    <property type="entry name" value="Radical_SAM"/>
    <property type="match status" value="1"/>
</dbReference>
<evidence type="ECO:0000256" key="3">
    <source>
        <dbReference type="ARBA" id="ARBA00012236"/>
    </source>
</evidence>